<dbReference type="STRING" id="253628.A0A0D1YIB9"/>
<gene>
    <name evidence="4" type="ORF">PV09_07935</name>
</gene>
<dbReference type="EMBL" id="KN847562">
    <property type="protein sequence ID" value="KIW00582.1"/>
    <property type="molecule type" value="Genomic_DNA"/>
</dbReference>
<evidence type="ECO:0000313" key="5">
    <source>
        <dbReference type="Proteomes" id="UP000053259"/>
    </source>
</evidence>
<dbReference type="Pfam" id="PF00857">
    <property type="entry name" value="Isochorismatase"/>
    <property type="match status" value="1"/>
</dbReference>
<evidence type="ECO:0000256" key="1">
    <source>
        <dbReference type="ARBA" id="ARBA00006336"/>
    </source>
</evidence>
<dbReference type="PANTHER" id="PTHR43540:SF6">
    <property type="entry name" value="ISOCHORISMATASE-LIKE DOMAIN-CONTAINING PROTEIN"/>
    <property type="match status" value="1"/>
</dbReference>
<keyword evidence="2" id="KW-0378">Hydrolase</keyword>
<dbReference type="Gene3D" id="3.40.50.850">
    <property type="entry name" value="Isochorismatase-like"/>
    <property type="match status" value="1"/>
</dbReference>
<dbReference type="VEuPathDB" id="FungiDB:PV09_07935"/>
<keyword evidence="5" id="KW-1185">Reference proteome</keyword>
<evidence type="ECO:0000259" key="3">
    <source>
        <dbReference type="Pfam" id="PF00857"/>
    </source>
</evidence>
<accession>A0A0D1YIB9</accession>
<proteinExistence type="inferred from homology"/>
<organism evidence="4 5">
    <name type="scientific">Verruconis gallopava</name>
    <dbReference type="NCBI Taxonomy" id="253628"/>
    <lineage>
        <taxon>Eukaryota</taxon>
        <taxon>Fungi</taxon>
        <taxon>Dikarya</taxon>
        <taxon>Ascomycota</taxon>
        <taxon>Pezizomycotina</taxon>
        <taxon>Dothideomycetes</taxon>
        <taxon>Pleosporomycetidae</taxon>
        <taxon>Venturiales</taxon>
        <taxon>Sympoventuriaceae</taxon>
        <taxon>Verruconis</taxon>
    </lineage>
</organism>
<dbReference type="Proteomes" id="UP000053259">
    <property type="component" value="Unassembled WGS sequence"/>
</dbReference>
<dbReference type="HOGENOM" id="CLU_068979_5_5_1"/>
<dbReference type="SUPFAM" id="SSF52499">
    <property type="entry name" value="Isochorismatase-like hydrolases"/>
    <property type="match status" value="1"/>
</dbReference>
<dbReference type="GO" id="GO:0016787">
    <property type="term" value="F:hydrolase activity"/>
    <property type="evidence" value="ECO:0007669"/>
    <property type="project" value="UniProtKB-KW"/>
</dbReference>
<feature type="domain" description="Isochorismatase-like" evidence="3">
    <location>
        <begin position="4"/>
        <end position="163"/>
    </location>
</feature>
<dbReference type="AlphaFoldDB" id="A0A0D1YIB9"/>
<dbReference type="GeneID" id="27315908"/>
<protein>
    <recommendedName>
        <fullName evidence="3">Isochorismatase-like domain-containing protein</fullName>
    </recommendedName>
</protein>
<dbReference type="InterPro" id="IPR036380">
    <property type="entry name" value="Isochorismatase-like_sf"/>
</dbReference>
<comment type="similarity">
    <text evidence="1">Belongs to the isochorismatase family.</text>
</comment>
<dbReference type="InterPro" id="IPR050272">
    <property type="entry name" value="Isochorismatase-like_hydrls"/>
</dbReference>
<evidence type="ECO:0000313" key="4">
    <source>
        <dbReference type="EMBL" id="KIW00582.1"/>
    </source>
</evidence>
<dbReference type="PANTHER" id="PTHR43540">
    <property type="entry name" value="PEROXYUREIDOACRYLATE/UREIDOACRYLATE AMIDOHYDROLASE-RELATED"/>
    <property type="match status" value="1"/>
</dbReference>
<evidence type="ECO:0000256" key="2">
    <source>
        <dbReference type="ARBA" id="ARBA00022801"/>
    </source>
</evidence>
<dbReference type="InterPro" id="IPR000868">
    <property type="entry name" value="Isochorismatase-like_dom"/>
</dbReference>
<dbReference type="InParanoid" id="A0A0D1YIB9"/>
<name>A0A0D1YIB9_9PEZI</name>
<sequence length="190" mass="20875">MTETALFVIDIQNDLAGCADTEIPDAQRIRDAAATLLKNSRSVIRDAVEKDKIPSITLAFVQHEESPDKGLLNKGTKPWELVFPPSATNACEQLVSKTTSDTFESNPGLAAELRTKGVKNIVAFGIQSEFCVLETCRGARRAGFNVTLLSGAHSTYDTKTRTALEIERDVENQLKHEGVTVVDWVEWQLA</sequence>
<dbReference type="OrthoDB" id="245563at2759"/>
<reference evidence="4 5" key="1">
    <citation type="submission" date="2015-01" db="EMBL/GenBank/DDBJ databases">
        <title>The Genome Sequence of Ochroconis gallopava CBS43764.</title>
        <authorList>
            <consortium name="The Broad Institute Genomics Platform"/>
            <person name="Cuomo C."/>
            <person name="de Hoog S."/>
            <person name="Gorbushina A."/>
            <person name="Stielow B."/>
            <person name="Teixiera M."/>
            <person name="Abouelleil A."/>
            <person name="Chapman S.B."/>
            <person name="Priest M."/>
            <person name="Young S.K."/>
            <person name="Wortman J."/>
            <person name="Nusbaum C."/>
            <person name="Birren B."/>
        </authorList>
    </citation>
    <scope>NUCLEOTIDE SEQUENCE [LARGE SCALE GENOMIC DNA]</scope>
    <source>
        <strain evidence="4 5">CBS 43764</strain>
    </source>
</reference>
<dbReference type="RefSeq" id="XP_016210451.1">
    <property type="nucleotide sequence ID" value="XM_016361769.1"/>
</dbReference>